<gene>
    <name evidence="1" type="ORF">IQ249_18700</name>
</gene>
<sequence length="182" mass="20561">MSKLVFFDAIASREYEGQEDAKVEYLSHPPEIGDRVSMGGLRLWNVVDIDSYYHPDNPEQVLYLAHCTAAPLTNPSSQRANWFRIKAYQNREPTLQLFLGEGMLLHVHRDLVGGKPEVGYLLPQYDPKEHIVKSRPWGITSVTSYLPSPDIERVCYLKIHIGQCVYVSEASGTNATNQLITA</sequence>
<comment type="caution">
    <text evidence="1">The sequence shown here is derived from an EMBL/GenBank/DDBJ whole genome shotgun (WGS) entry which is preliminary data.</text>
</comment>
<keyword evidence="2" id="KW-1185">Reference proteome</keyword>
<organism evidence="1 2">
    <name type="scientific">Lusitaniella coriacea LEGE 07157</name>
    <dbReference type="NCBI Taxonomy" id="945747"/>
    <lineage>
        <taxon>Bacteria</taxon>
        <taxon>Bacillati</taxon>
        <taxon>Cyanobacteriota</taxon>
        <taxon>Cyanophyceae</taxon>
        <taxon>Spirulinales</taxon>
        <taxon>Lusitaniellaceae</taxon>
        <taxon>Lusitaniella</taxon>
    </lineage>
</organism>
<dbReference type="Proteomes" id="UP000654482">
    <property type="component" value="Unassembled WGS sequence"/>
</dbReference>
<reference evidence="1" key="1">
    <citation type="submission" date="2020-10" db="EMBL/GenBank/DDBJ databases">
        <authorList>
            <person name="Castelo-Branco R."/>
            <person name="Eusebio N."/>
            <person name="Adriana R."/>
            <person name="Vieira A."/>
            <person name="Brugerolle De Fraissinette N."/>
            <person name="Rezende De Castro R."/>
            <person name="Schneider M.P."/>
            <person name="Vasconcelos V."/>
            <person name="Leao P.N."/>
        </authorList>
    </citation>
    <scope>NUCLEOTIDE SEQUENCE</scope>
    <source>
        <strain evidence="1">LEGE 07157</strain>
    </source>
</reference>
<dbReference type="RefSeq" id="WP_194031018.1">
    <property type="nucleotide sequence ID" value="NZ_JADEWZ010000033.1"/>
</dbReference>
<accession>A0A8J7DZZ0</accession>
<dbReference type="EMBL" id="JADEWZ010000033">
    <property type="protein sequence ID" value="MBE9117931.1"/>
    <property type="molecule type" value="Genomic_DNA"/>
</dbReference>
<evidence type="ECO:0000313" key="1">
    <source>
        <dbReference type="EMBL" id="MBE9117931.1"/>
    </source>
</evidence>
<dbReference type="AlphaFoldDB" id="A0A8J7DZZ0"/>
<evidence type="ECO:0000313" key="2">
    <source>
        <dbReference type="Proteomes" id="UP000654482"/>
    </source>
</evidence>
<proteinExistence type="predicted"/>
<name>A0A8J7DZZ0_9CYAN</name>
<protein>
    <submittedName>
        <fullName evidence="1">Uncharacterized protein</fullName>
    </submittedName>
</protein>